<accession>X1CKD6</accession>
<dbReference type="AlphaFoldDB" id="X1CKD6"/>
<dbReference type="EMBL" id="BART01036230">
    <property type="protein sequence ID" value="GAH08861.1"/>
    <property type="molecule type" value="Genomic_DNA"/>
</dbReference>
<reference evidence="1" key="1">
    <citation type="journal article" date="2014" name="Front. Microbiol.">
        <title>High frequency of phylogenetically diverse reductive dehalogenase-homologous genes in deep subseafloor sedimentary metagenomes.</title>
        <authorList>
            <person name="Kawai M."/>
            <person name="Futagami T."/>
            <person name="Toyoda A."/>
            <person name="Takaki Y."/>
            <person name="Nishi S."/>
            <person name="Hori S."/>
            <person name="Arai W."/>
            <person name="Tsubouchi T."/>
            <person name="Morono Y."/>
            <person name="Uchiyama I."/>
            <person name="Ito T."/>
            <person name="Fujiyama A."/>
            <person name="Inagaki F."/>
            <person name="Takami H."/>
        </authorList>
    </citation>
    <scope>NUCLEOTIDE SEQUENCE</scope>
    <source>
        <strain evidence="1">Expedition CK06-06</strain>
    </source>
</reference>
<feature type="non-terminal residue" evidence="1">
    <location>
        <position position="1"/>
    </location>
</feature>
<organism evidence="1">
    <name type="scientific">marine sediment metagenome</name>
    <dbReference type="NCBI Taxonomy" id="412755"/>
    <lineage>
        <taxon>unclassified sequences</taxon>
        <taxon>metagenomes</taxon>
        <taxon>ecological metagenomes</taxon>
    </lineage>
</organism>
<evidence type="ECO:0000313" key="1">
    <source>
        <dbReference type="EMBL" id="GAH08861.1"/>
    </source>
</evidence>
<gene>
    <name evidence="1" type="ORF">S01H4_61194</name>
</gene>
<comment type="caution">
    <text evidence="1">The sequence shown here is derived from an EMBL/GenBank/DDBJ whole genome shotgun (WGS) entry which is preliminary data.</text>
</comment>
<sequence length="127" mass="13508">SFTAGAQALAHVHLWEDVQFTASGTAMQINCLNRFTSGQPNSVFAHGPTITDHGTGLYCDVIGAVGKFGGQAGTVRTDIPWVLQNVSGMEHSQSGVAGLWYLLEVTNNDTNPSDVSLALEFSEEEPI</sequence>
<protein>
    <submittedName>
        <fullName evidence="1">Uncharacterized protein</fullName>
    </submittedName>
</protein>
<name>X1CKD6_9ZZZZ</name>
<proteinExistence type="predicted"/>